<sequence>MPASLAKHYVLSNHHRQNSSEEKMHERVKESMPEGYPKLSCEAGYPQSSPNYIINNSLKQEKVEISSSDPQAQNGVDEALAVQLFNSQPSNIGHIHAREADVQALSELTRALDKKFC</sequence>
<proteinExistence type="predicted"/>
<protein>
    <submittedName>
        <fullName evidence="2">Uncharacterized protein</fullName>
    </submittedName>
</protein>
<dbReference type="EMBL" id="QGKV02000297">
    <property type="protein sequence ID" value="KAF3608789.1"/>
    <property type="molecule type" value="Genomic_DNA"/>
</dbReference>
<dbReference type="Proteomes" id="UP000266723">
    <property type="component" value="Unassembled WGS sequence"/>
</dbReference>
<gene>
    <name evidence="2" type="ORF">DY000_02049425</name>
</gene>
<evidence type="ECO:0000256" key="1">
    <source>
        <dbReference type="SAM" id="MobiDB-lite"/>
    </source>
</evidence>
<evidence type="ECO:0000313" key="2">
    <source>
        <dbReference type="EMBL" id="KAF3608789.1"/>
    </source>
</evidence>
<reference evidence="2 3" key="1">
    <citation type="journal article" date="2020" name="BMC Genomics">
        <title>Intraspecific diversification of the crop wild relative Brassica cretica Lam. using demographic model selection.</title>
        <authorList>
            <person name="Kioukis A."/>
            <person name="Michalopoulou V.A."/>
            <person name="Briers L."/>
            <person name="Pirintsos S."/>
            <person name="Studholme D.J."/>
            <person name="Pavlidis P."/>
            <person name="Sarris P.F."/>
        </authorList>
    </citation>
    <scope>NUCLEOTIDE SEQUENCE [LARGE SCALE GENOMIC DNA]</scope>
    <source>
        <strain evidence="3">cv. PFS-1207/04</strain>
    </source>
</reference>
<evidence type="ECO:0000313" key="3">
    <source>
        <dbReference type="Proteomes" id="UP000266723"/>
    </source>
</evidence>
<keyword evidence="3" id="KW-1185">Reference proteome</keyword>
<feature type="region of interest" description="Disordered" evidence="1">
    <location>
        <begin position="1"/>
        <end position="39"/>
    </location>
</feature>
<accession>A0ABQ7EZ28</accession>
<feature type="compositionally biased region" description="Basic and acidic residues" evidence="1">
    <location>
        <begin position="18"/>
        <end position="32"/>
    </location>
</feature>
<comment type="caution">
    <text evidence="2">The sequence shown here is derived from an EMBL/GenBank/DDBJ whole genome shotgun (WGS) entry which is preliminary data.</text>
</comment>
<organism evidence="2 3">
    <name type="scientific">Brassica cretica</name>
    <name type="common">Mustard</name>
    <dbReference type="NCBI Taxonomy" id="69181"/>
    <lineage>
        <taxon>Eukaryota</taxon>
        <taxon>Viridiplantae</taxon>
        <taxon>Streptophyta</taxon>
        <taxon>Embryophyta</taxon>
        <taxon>Tracheophyta</taxon>
        <taxon>Spermatophyta</taxon>
        <taxon>Magnoliopsida</taxon>
        <taxon>eudicotyledons</taxon>
        <taxon>Gunneridae</taxon>
        <taxon>Pentapetalae</taxon>
        <taxon>rosids</taxon>
        <taxon>malvids</taxon>
        <taxon>Brassicales</taxon>
        <taxon>Brassicaceae</taxon>
        <taxon>Brassiceae</taxon>
        <taxon>Brassica</taxon>
    </lineage>
</organism>
<name>A0ABQ7EZ28_BRACR</name>